<feature type="signal peptide" evidence="1">
    <location>
        <begin position="1"/>
        <end position="19"/>
    </location>
</feature>
<keyword evidence="3" id="KW-1185">Reference proteome</keyword>
<organism evidence="2 3">
    <name type="scientific">Fistulifera solaris</name>
    <name type="common">Oleaginous diatom</name>
    <dbReference type="NCBI Taxonomy" id="1519565"/>
    <lineage>
        <taxon>Eukaryota</taxon>
        <taxon>Sar</taxon>
        <taxon>Stramenopiles</taxon>
        <taxon>Ochrophyta</taxon>
        <taxon>Bacillariophyta</taxon>
        <taxon>Bacillariophyceae</taxon>
        <taxon>Bacillariophycidae</taxon>
        <taxon>Naviculales</taxon>
        <taxon>Naviculaceae</taxon>
        <taxon>Fistulifera</taxon>
    </lineage>
</organism>
<comment type="caution">
    <text evidence="2">The sequence shown here is derived from an EMBL/GenBank/DDBJ whole genome shotgun (WGS) entry which is preliminary data.</text>
</comment>
<feature type="chain" id="PRO_5012148044" evidence="1">
    <location>
        <begin position="20"/>
        <end position="149"/>
    </location>
</feature>
<dbReference type="AlphaFoldDB" id="A0A1Z5K5P4"/>
<sequence>MKAFSSLIASAFLFGHGLAIFQESQFLPRSLLPCGNRGGSEPVKKCDTYIGQGVCANEFERQYDYCYGAINAHSLEQCQLEAAKMGAIGMDYYEDANGTTRCQPLFDNQVTSTEGFACPDGFQLEKVWDGTGPITKVRPSSILTCYSCE</sequence>
<keyword evidence="1" id="KW-0732">Signal</keyword>
<reference evidence="2 3" key="1">
    <citation type="journal article" date="2015" name="Plant Cell">
        <title>Oil accumulation by the oleaginous diatom Fistulifera solaris as revealed by the genome and transcriptome.</title>
        <authorList>
            <person name="Tanaka T."/>
            <person name="Maeda Y."/>
            <person name="Veluchamy A."/>
            <person name="Tanaka M."/>
            <person name="Abida H."/>
            <person name="Marechal E."/>
            <person name="Bowler C."/>
            <person name="Muto M."/>
            <person name="Sunaga Y."/>
            <person name="Tanaka M."/>
            <person name="Yoshino T."/>
            <person name="Taniguchi T."/>
            <person name="Fukuda Y."/>
            <person name="Nemoto M."/>
            <person name="Matsumoto M."/>
            <person name="Wong P.S."/>
            <person name="Aburatani S."/>
            <person name="Fujibuchi W."/>
        </authorList>
    </citation>
    <scope>NUCLEOTIDE SEQUENCE [LARGE SCALE GENOMIC DNA]</scope>
    <source>
        <strain evidence="2 3">JPCC DA0580</strain>
    </source>
</reference>
<proteinExistence type="predicted"/>
<dbReference type="Proteomes" id="UP000198406">
    <property type="component" value="Unassembled WGS sequence"/>
</dbReference>
<accession>A0A1Z5K5P4</accession>
<evidence type="ECO:0000256" key="1">
    <source>
        <dbReference type="SAM" id="SignalP"/>
    </source>
</evidence>
<gene>
    <name evidence="2" type="ORF">FisN_29Hu012</name>
</gene>
<evidence type="ECO:0000313" key="3">
    <source>
        <dbReference type="Proteomes" id="UP000198406"/>
    </source>
</evidence>
<name>A0A1Z5K5P4_FISSO</name>
<evidence type="ECO:0000313" key="2">
    <source>
        <dbReference type="EMBL" id="GAX21580.1"/>
    </source>
</evidence>
<protein>
    <submittedName>
        <fullName evidence="2">Uncharacterized protein</fullName>
    </submittedName>
</protein>
<dbReference type="EMBL" id="BDSP01000170">
    <property type="protein sequence ID" value="GAX21580.1"/>
    <property type="molecule type" value="Genomic_DNA"/>
</dbReference>
<dbReference type="InParanoid" id="A0A1Z5K5P4"/>